<evidence type="ECO:0000256" key="1">
    <source>
        <dbReference type="SAM" id="Phobius"/>
    </source>
</evidence>
<keyword evidence="1" id="KW-1133">Transmembrane helix</keyword>
<evidence type="ECO:0000313" key="3">
    <source>
        <dbReference type="Proteomes" id="UP001500603"/>
    </source>
</evidence>
<keyword evidence="3" id="KW-1185">Reference proteome</keyword>
<evidence type="ECO:0000313" key="2">
    <source>
        <dbReference type="EMBL" id="GAA5066485.1"/>
    </source>
</evidence>
<accession>A0ABP9KYM8</accession>
<feature type="transmembrane region" description="Helical" evidence="1">
    <location>
        <begin position="234"/>
        <end position="259"/>
    </location>
</feature>
<dbReference type="Pfam" id="PF11361">
    <property type="entry name" value="DUF3159"/>
    <property type="match status" value="1"/>
</dbReference>
<sequence>MAKHRPHGESLDAVGDEHHMPRTDIAVTPYLAAEKPAASALNHRENDMTTLEVAHTADTDVNDADSAEPANLQQAMLDGMGGTKGMVYSALPVIIFVTANAFLPLPITIGISIAAAAALTLWRRLRGEALMSASGGLFGVVAASAVSLWTGSASGFFLIGIWASAAGALVTLGSLLARRPLTGVIWNAVHGGKHEWRADRPTLRAHDVATGAALAVFAARFAVMQWLYVSDATGWLGVAKIATGTPLTVLAALVIVWAFRRSTKRLIKADN</sequence>
<evidence type="ECO:0008006" key="4">
    <source>
        <dbReference type="Google" id="ProtNLM"/>
    </source>
</evidence>
<dbReference type="Proteomes" id="UP001500603">
    <property type="component" value="Unassembled WGS sequence"/>
</dbReference>
<keyword evidence="1" id="KW-0812">Transmembrane</keyword>
<dbReference type="InterPro" id="IPR016566">
    <property type="entry name" value="UCP010219"/>
</dbReference>
<feature type="transmembrane region" description="Helical" evidence="1">
    <location>
        <begin position="129"/>
        <end position="149"/>
    </location>
</feature>
<protein>
    <recommendedName>
        <fullName evidence="4">DUF3159 domain-containing protein</fullName>
    </recommendedName>
</protein>
<gene>
    <name evidence="2" type="ORF">GCM10023318_54710</name>
</gene>
<feature type="transmembrane region" description="Helical" evidence="1">
    <location>
        <begin position="93"/>
        <end position="122"/>
    </location>
</feature>
<feature type="transmembrane region" description="Helical" evidence="1">
    <location>
        <begin position="208"/>
        <end position="228"/>
    </location>
</feature>
<name>A0ABP9KYM8_9NOCA</name>
<organism evidence="2 3">
    <name type="scientific">Nocardia callitridis</name>
    <dbReference type="NCBI Taxonomy" id="648753"/>
    <lineage>
        <taxon>Bacteria</taxon>
        <taxon>Bacillati</taxon>
        <taxon>Actinomycetota</taxon>
        <taxon>Actinomycetes</taxon>
        <taxon>Mycobacteriales</taxon>
        <taxon>Nocardiaceae</taxon>
        <taxon>Nocardia</taxon>
    </lineage>
</organism>
<dbReference type="EMBL" id="BAABJM010000007">
    <property type="protein sequence ID" value="GAA5066485.1"/>
    <property type="molecule type" value="Genomic_DNA"/>
</dbReference>
<dbReference type="RefSeq" id="WP_345499027.1">
    <property type="nucleotide sequence ID" value="NZ_BAABJM010000007.1"/>
</dbReference>
<reference evidence="3" key="1">
    <citation type="journal article" date="2019" name="Int. J. Syst. Evol. Microbiol.">
        <title>The Global Catalogue of Microorganisms (GCM) 10K type strain sequencing project: providing services to taxonomists for standard genome sequencing and annotation.</title>
        <authorList>
            <consortium name="The Broad Institute Genomics Platform"/>
            <consortium name="The Broad Institute Genome Sequencing Center for Infectious Disease"/>
            <person name="Wu L."/>
            <person name="Ma J."/>
        </authorList>
    </citation>
    <scope>NUCLEOTIDE SEQUENCE [LARGE SCALE GENOMIC DNA]</scope>
    <source>
        <strain evidence="3">JCM 18298</strain>
    </source>
</reference>
<proteinExistence type="predicted"/>
<keyword evidence="1" id="KW-0472">Membrane</keyword>
<feature type="transmembrane region" description="Helical" evidence="1">
    <location>
        <begin position="155"/>
        <end position="177"/>
    </location>
</feature>
<comment type="caution">
    <text evidence="2">The sequence shown here is derived from an EMBL/GenBank/DDBJ whole genome shotgun (WGS) entry which is preliminary data.</text>
</comment>